<dbReference type="InterPro" id="IPR002172">
    <property type="entry name" value="LDrepeatLR_classA_rpt"/>
</dbReference>
<comment type="caution">
    <text evidence="10">The sequence shown here is derived from an EMBL/GenBank/DDBJ whole genome shotgun (WGS) entry which is preliminary data.</text>
</comment>
<comment type="caution">
    <text evidence="7">Lacks conserved residue(s) required for the propagation of feature annotation.</text>
</comment>
<gene>
    <name evidence="10" type="ORF">CVLEPA_LOCUS1479</name>
</gene>
<dbReference type="PANTHER" id="PTHR24270:SF59">
    <property type="entry name" value="LDL RECEPTOR REPEAT-CONTAINING PROTEIN EGG-1-RELATED"/>
    <property type="match status" value="1"/>
</dbReference>
<dbReference type="EMBL" id="CAWYQH010000001">
    <property type="protein sequence ID" value="CAK8672540.1"/>
    <property type="molecule type" value="Genomic_DNA"/>
</dbReference>
<dbReference type="Pfam" id="PF00057">
    <property type="entry name" value="Ldl_recept_a"/>
    <property type="match status" value="1"/>
</dbReference>
<dbReference type="PROSITE" id="PS50068">
    <property type="entry name" value="LDLRA_2"/>
    <property type="match status" value="2"/>
</dbReference>
<feature type="disulfide bond" evidence="7">
    <location>
        <begin position="69"/>
        <end position="84"/>
    </location>
</feature>
<dbReference type="SMART" id="SM00192">
    <property type="entry name" value="LDLa"/>
    <property type="match status" value="6"/>
</dbReference>
<feature type="signal peptide" evidence="9">
    <location>
        <begin position="1"/>
        <end position="28"/>
    </location>
</feature>
<comment type="subcellular location">
    <subcellularLocation>
        <location evidence="1">Membrane</location>
        <topology evidence="1">Single-pass membrane protein</topology>
    </subcellularLocation>
</comment>
<protein>
    <submittedName>
        <fullName evidence="10">Uncharacterized protein</fullName>
    </submittedName>
</protein>
<evidence type="ECO:0000256" key="8">
    <source>
        <dbReference type="SAM" id="Phobius"/>
    </source>
</evidence>
<dbReference type="Gene3D" id="4.10.400.10">
    <property type="entry name" value="Low-density Lipoprotein Receptor"/>
    <property type="match status" value="2"/>
</dbReference>
<evidence type="ECO:0000256" key="9">
    <source>
        <dbReference type="SAM" id="SignalP"/>
    </source>
</evidence>
<feature type="disulfide bond" evidence="7">
    <location>
        <begin position="517"/>
        <end position="532"/>
    </location>
</feature>
<keyword evidence="5 8" id="KW-0472">Membrane</keyword>
<dbReference type="CDD" id="cd00112">
    <property type="entry name" value="LDLa"/>
    <property type="match status" value="1"/>
</dbReference>
<evidence type="ECO:0000313" key="11">
    <source>
        <dbReference type="Proteomes" id="UP001642483"/>
    </source>
</evidence>
<dbReference type="InterPro" id="IPR050685">
    <property type="entry name" value="LDLR"/>
</dbReference>
<accession>A0ABP0F275</accession>
<evidence type="ECO:0000256" key="4">
    <source>
        <dbReference type="ARBA" id="ARBA00022989"/>
    </source>
</evidence>
<evidence type="ECO:0000256" key="5">
    <source>
        <dbReference type="ARBA" id="ARBA00023136"/>
    </source>
</evidence>
<organism evidence="10 11">
    <name type="scientific">Clavelina lepadiformis</name>
    <name type="common">Light-bulb sea squirt</name>
    <name type="synonym">Ascidia lepadiformis</name>
    <dbReference type="NCBI Taxonomy" id="159417"/>
    <lineage>
        <taxon>Eukaryota</taxon>
        <taxon>Metazoa</taxon>
        <taxon>Chordata</taxon>
        <taxon>Tunicata</taxon>
        <taxon>Ascidiacea</taxon>
        <taxon>Aplousobranchia</taxon>
        <taxon>Clavelinidae</taxon>
        <taxon>Clavelina</taxon>
    </lineage>
</organism>
<proteinExistence type="predicted"/>
<feature type="chain" id="PRO_5047242051" evidence="9">
    <location>
        <begin position="29"/>
        <end position="642"/>
    </location>
</feature>
<dbReference type="Proteomes" id="UP001642483">
    <property type="component" value="Unassembled WGS sequence"/>
</dbReference>
<feature type="transmembrane region" description="Helical" evidence="8">
    <location>
        <begin position="587"/>
        <end position="606"/>
    </location>
</feature>
<dbReference type="InterPro" id="IPR036055">
    <property type="entry name" value="LDL_receptor-like_sf"/>
</dbReference>
<keyword evidence="2 8" id="KW-0812">Transmembrane</keyword>
<sequence length="642" mass="72608">MDRMSSIAAVRLAHLYLACIIATHCIDGEDERFCDDCPEYLPLRCACNSRDNFTCHGYGRICYKKEEACNGTIECVDGSDEWNCSSCPSWAPLPCFCKLTGTCASNDNFSTCYEENQKCDLGKSCSDVSDEANCTCPDSYFACSCFKENFPTCSAEKGCIANHRVNNGNLDCESGKDEPHVTAFTTNLCGACEVNIIRFSNETVCYQPQCDNKTCYKVPSLECSSPNCKNFEVVCTSSCADSKTNPDCNKAFQCFDQTLVLKSNFCNRKLDCDDGSDEVIDGPGFKCSAKFSTIPCILPLWNIYDDVAQCYDKSDLCFDEDGSFYCFKCLDNRLIISYKQLCDGIIDCYDLSDECLCEANLIQECTDLFYEATVASPYCNIEQTADREILTSINLKFLNKTGTNSTSFTLMSRPTTNTIVQCQTKWGQTYTTLCDKRPECLDFSDECDTCSNPSGFCNDTCHSYYRLRDRYCDGYVDEAWVYLKRTDCPKGFDEWDCPMRYRCRAGVKVSIDQREKCNGIRDCDDGSDEENCDNRYRCRTVIGSFLSIPIRAVLYGKRDCVDGSDEFVPGIFSSRFELIGNIHLRRWFWIVAIFTSFGKIYVIVFTSHHMMDEKLSKGHINATTSSFLTCPFLISLWEYICL</sequence>
<evidence type="ECO:0000313" key="10">
    <source>
        <dbReference type="EMBL" id="CAK8672540.1"/>
    </source>
</evidence>
<evidence type="ECO:0000256" key="1">
    <source>
        <dbReference type="ARBA" id="ARBA00004167"/>
    </source>
</evidence>
<evidence type="ECO:0000256" key="7">
    <source>
        <dbReference type="PROSITE-ProRule" id="PRU00124"/>
    </source>
</evidence>
<keyword evidence="4 8" id="KW-1133">Transmembrane helix</keyword>
<evidence type="ECO:0000256" key="2">
    <source>
        <dbReference type="ARBA" id="ARBA00022692"/>
    </source>
</evidence>
<keyword evidence="11" id="KW-1185">Reference proteome</keyword>
<feature type="transmembrane region" description="Helical" evidence="8">
    <location>
        <begin position="618"/>
        <end position="640"/>
    </location>
</feature>
<name>A0ABP0F275_CLALP</name>
<dbReference type="PANTHER" id="PTHR24270">
    <property type="entry name" value="LOW-DENSITY LIPOPROTEIN RECEPTOR-RELATED"/>
    <property type="match status" value="1"/>
</dbReference>
<evidence type="ECO:0000256" key="3">
    <source>
        <dbReference type="ARBA" id="ARBA00022737"/>
    </source>
</evidence>
<keyword evidence="3" id="KW-0677">Repeat</keyword>
<keyword evidence="9" id="KW-0732">Signal</keyword>
<evidence type="ECO:0000256" key="6">
    <source>
        <dbReference type="ARBA" id="ARBA00023157"/>
    </source>
</evidence>
<keyword evidence="6 7" id="KW-1015">Disulfide bond</keyword>
<reference evidence="10 11" key="1">
    <citation type="submission" date="2024-02" db="EMBL/GenBank/DDBJ databases">
        <authorList>
            <person name="Daric V."/>
            <person name="Darras S."/>
        </authorList>
    </citation>
    <scope>NUCLEOTIDE SEQUENCE [LARGE SCALE GENOMIC DNA]</scope>
</reference>
<dbReference type="SUPFAM" id="SSF57424">
    <property type="entry name" value="LDL receptor-like module"/>
    <property type="match status" value="3"/>
</dbReference>
<dbReference type="PRINTS" id="PR00261">
    <property type="entry name" value="LDLRECEPTOR"/>
</dbReference>